<name>A0A1I1CI17_9BACT</name>
<dbReference type="CDD" id="cd00093">
    <property type="entry name" value="HTH_XRE"/>
    <property type="match status" value="1"/>
</dbReference>
<dbReference type="Proteomes" id="UP000198790">
    <property type="component" value="Unassembled WGS sequence"/>
</dbReference>
<dbReference type="SMART" id="SM00530">
    <property type="entry name" value="HTH_XRE"/>
    <property type="match status" value="1"/>
</dbReference>
<dbReference type="GO" id="GO:0003677">
    <property type="term" value="F:DNA binding"/>
    <property type="evidence" value="ECO:0007669"/>
    <property type="project" value="InterPro"/>
</dbReference>
<dbReference type="AlphaFoldDB" id="A0A1I1CI17"/>
<dbReference type="OrthoDB" id="1041855at2"/>
<organism evidence="2 3">
    <name type="scientific">Algoriphagus aquimarinus</name>
    <dbReference type="NCBI Taxonomy" id="237018"/>
    <lineage>
        <taxon>Bacteria</taxon>
        <taxon>Pseudomonadati</taxon>
        <taxon>Bacteroidota</taxon>
        <taxon>Cytophagia</taxon>
        <taxon>Cytophagales</taxon>
        <taxon>Cyclobacteriaceae</taxon>
        <taxon>Algoriphagus</taxon>
    </lineage>
</organism>
<dbReference type="EMBL" id="FOKK01000029">
    <property type="protein sequence ID" value="SFB60320.1"/>
    <property type="molecule type" value="Genomic_DNA"/>
</dbReference>
<reference evidence="2 3" key="1">
    <citation type="submission" date="2016-10" db="EMBL/GenBank/DDBJ databases">
        <authorList>
            <person name="de Groot N.N."/>
        </authorList>
    </citation>
    <scope>NUCLEOTIDE SEQUENCE [LARGE SCALE GENOMIC DNA]</scope>
    <source>
        <strain evidence="2 3">DSM 23399</strain>
    </source>
</reference>
<accession>A0A1I1CI17</accession>
<dbReference type="InterPro" id="IPR001387">
    <property type="entry name" value="Cro/C1-type_HTH"/>
</dbReference>
<keyword evidence="3" id="KW-1185">Reference proteome</keyword>
<sequence length="108" mass="12296">MKTKEVKTYSLAEMKDKYIGKAGTTDRDDYEYELSMDVLGKMIKSARQERKLTQEELGRLVGVQKAQISKLESSTNSATIDTILKVFKALKADINFNVKLEDNFIKLV</sequence>
<dbReference type="Gene3D" id="1.10.260.40">
    <property type="entry name" value="lambda repressor-like DNA-binding domains"/>
    <property type="match status" value="1"/>
</dbReference>
<dbReference type="RefSeq" id="WP_092901726.1">
    <property type="nucleotide sequence ID" value="NZ_FOKK01000029.1"/>
</dbReference>
<evidence type="ECO:0000313" key="3">
    <source>
        <dbReference type="Proteomes" id="UP000198790"/>
    </source>
</evidence>
<evidence type="ECO:0000259" key="1">
    <source>
        <dbReference type="PROSITE" id="PS50943"/>
    </source>
</evidence>
<gene>
    <name evidence="2" type="ORF">SAMN04489723_1292</name>
</gene>
<evidence type="ECO:0000313" key="2">
    <source>
        <dbReference type="EMBL" id="SFB60320.1"/>
    </source>
</evidence>
<dbReference type="InterPro" id="IPR010982">
    <property type="entry name" value="Lambda_DNA-bd_dom_sf"/>
</dbReference>
<protein>
    <submittedName>
        <fullName evidence="2">Helix-turn-helix</fullName>
    </submittedName>
</protein>
<proteinExistence type="predicted"/>
<dbReference type="SUPFAM" id="SSF47413">
    <property type="entry name" value="lambda repressor-like DNA-binding domains"/>
    <property type="match status" value="1"/>
</dbReference>
<dbReference type="PROSITE" id="PS50943">
    <property type="entry name" value="HTH_CROC1"/>
    <property type="match status" value="1"/>
</dbReference>
<feature type="domain" description="HTH cro/C1-type" evidence="1">
    <location>
        <begin position="43"/>
        <end position="97"/>
    </location>
</feature>
<dbReference type="STRING" id="237018.SAMN04489723_1292"/>
<dbReference type="Pfam" id="PF01381">
    <property type="entry name" value="HTH_3"/>
    <property type="match status" value="1"/>
</dbReference>